<dbReference type="PANTHER" id="PTHR10177">
    <property type="entry name" value="CYCLINS"/>
    <property type="match status" value="1"/>
</dbReference>
<sequence length="335" mass="37992">MDRPFDDIVFVNYFMDNHDDHFKTLLEVEIRYKLSQPVCIAYRKELDIAAGLSDRHNPNADWRYRIARWLLRASDELSLSRETALIALIYCDRFMSTRHINKRLLQVASITSLFVASKLYEKKPIKMAALISYTQNGFPQSEIISMETKILTSNNSFMYPPTAGTFLLVLLNGFAGPNDLVKLLIDNTQFLIELASCDFFFLPFRPSTIAMAAIRVAFEQDDLNMDSSYKTQIESHIDAVNAPSSEADKKDVEDCIQRLRTIFHQNQLLIVEIDSKRDAGENQSAKTATVSADTGRVTPSPTLEVDTVRDAKCAGDTDLHSGASNRKRRHEEIVL</sequence>
<dbReference type="Proteomes" id="UP001516023">
    <property type="component" value="Unassembled WGS sequence"/>
</dbReference>
<feature type="compositionally biased region" description="Polar residues" evidence="3">
    <location>
        <begin position="281"/>
        <end position="301"/>
    </location>
</feature>
<dbReference type="SMART" id="SM00385">
    <property type="entry name" value="CYCLIN"/>
    <property type="match status" value="2"/>
</dbReference>
<evidence type="ECO:0000313" key="6">
    <source>
        <dbReference type="Proteomes" id="UP001516023"/>
    </source>
</evidence>
<dbReference type="InterPro" id="IPR004367">
    <property type="entry name" value="Cyclin_C-dom"/>
</dbReference>
<dbReference type="InterPro" id="IPR036915">
    <property type="entry name" value="Cyclin-like_sf"/>
</dbReference>
<feature type="domain" description="Cyclin-like" evidence="4">
    <location>
        <begin position="169"/>
        <end position="264"/>
    </location>
</feature>
<gene>
    <name evidence="5" type="ORF">HJC23_009860</name>
</gene>
<feature type="region of interest" description="Disordered" evidence="3">
    <location>
        <begin position="314"/>
        <end position="335"/>
    </location>
</feature>
<dbReference type="InterPro" id="IPR013763">
    <property type="entry name" value="Cyclin-like_dom"/>
</dbReference>
<name>A0ABD3QDA1_9STRA</name>
<keyword evidence="1 2" id="KW-0195">Cyclin</keyword>
<feature type="region of interest" description="Disordered" evidence="3">
    <location>
        <begin position="280"/>
        <end position="302"/>
    </location>
</feature>
<dbReference type="CDD" id="cd20537">
    <property type="entry name" value="CYCLIN_CCNO-like_rpt2"/>
    <property type="match status" value="1"/>
</dbReference>
<comment type="similarity">
    <text evidence="2">Belongs to the cyclin family.</text>
</comment>
<dbReference type="InterPro" id="IPR039361">
    <property type="entry name" value="Cyclin"/>
</dbReference>
<dbReference type="InterPro" id="IPR006671">
    <property type="entry name" value="Cyclin_N"/>
</dbReference>
<feature type="domain" description="Cyclin-like" evidence="4">
    <location>
        <begin position="68"/>
        <end position="152"/>
    </location>
</feature>
<comment type="caution">
    <text evidence="5">The sequence shown here is derived from an EMBL/GenBank/DDBJ whole genome shotgun (WGS) entry which is preliminary data.</text>
</comment>
<organism evidence="5 6">
    <name type="scientific">Cyclotella cryptica</name>
    <dbReference type="NCBI Taxonomy" id="29204"/>
    <lineage>
        <taxon>Eukaryota</taxon>
        <taxon>Sar</taxon>
        <taxon>Stramenopiles</taxon>
        <taxon>Ochrophyta</taxon>
        <taxon>Bacillariophyta</taxon>
        <taxon>Coscinodiscophyceae</taxon>
        <taxon>Thalassiosirophycidae</taxon>
        <taxon>Stephanodiscales</taxon>
        <taxon>Stephanodiscaceae</taxon>
        <taxon>Cyclotella</taxon>
    </lineage>
</organism>
<dbReference type="SUPFAM" id="SSF47954">
    <property type="entry name" value="Cyclin-like"/>
    <property type="match status" value="2"/>
</dbReference>
<evidence type="ECO:0000313" key="5">
    <source>
        <dbReference type="EMBL" id="KAL3797496.1"/>
    </source>
</evidence>
<evidence type="ECO:0000256" key="1">
    <source>
        <dbReference type="ARBA" id="ARBA00023127"/>
    </source>
</evidence>
<evidence type="ECO:0000256" key="3">
    <source>
        <dbReference type="SAM" id="MobiDB-lite"/>
    </source>
</evidence>
<dbReference type="Gene3D" id="1.10.472.10">
    <property type="entry name" value="Cyclin-like"/>
    <property type="match status" value="2"/>
</dbReference>
<dbReference type="AlphaFoldDB" id="A0ABD3QDA1"/>
<evidence type="ECO:0000256" key="2">
    <source>
        <dbReference type="RuleBase" id="RU000383"/>
    </source>
</evidence>
<proteinExistence type="inferred from homology"/>
<protein>
    <recommendedName>
        <fullName evidence="4">Cyclin-like domain-containing protein</fullName>
    </recommendedName>
</protein>
<dbReference type="EMBL" id="JABMIG020000054">
    <property type="protein sequence ID" value="KAL3797496.1"/>
    <property type="molecule type" value="Genomic_DNA"/>
</dbReference>
<dbReference type="Pfam" id="PF02984">
    <property type="entry name" value="Cyclin_C"/>
    <property type="match status" value="1"/>
</dbReference>
<dbReference type="Pfam" id="PF00134">
    <property type="entry name" value="Cyclin_N"/>
    <property type="match status" value="1"/>
</dbReference>
<reference evidence="5 6" key="1">
    <citation type="journal article" date="2020" name="G3 (Bethesda)">
        <title>Improved Reference Genome for Cyclotella cryptica CCMP332, a Model for Cell Wall Morphogenesis, Salinity Adaptation, and Lipid Production in Diatoms (Bacillariophyta).</title>
        <authorList>
            <person name="Roberts W.R."/>
            <person name="Downey K.M."/>
            <person name="Ruck E.C."/>
            <person name="Traller J.C."/>
            <person name="Alverson A.J."/>
        </authorList>
    </citation>
    <scope>NUCLEOTIDE SEQUENCE [LARGE SCALE GENOMIC DNA]</scope>
    <source>
        <strain evidence="5 6">CCMP332</strain>
    </source>
</reference>
<accession>A0ABD3QDA1</accession>
<keyword evidence="6" id="KW-1185">Reference proteome</keyword>
<evidence type="ECO:0000259" key="4">
    <source>
        <dbReference type="SMART" id="SM00385"/>
    </source>
</evidence>